<dbReference type="AlphaFoldDB" id="A0A6G9AQD8"/>
<evidence type="ECO:0000313" key="1">
    <source>
        <dbReference type="EMBL" id="QIP14701.1"/>
    </source>
</evidence>
<dbReference type="RefSeq" id="WP_167211284.1">
    <property type="nucleotide sequence ID" value="NZ_CP050063.1"/>
</dbReference>
<proteinExistence type="predicted"/>
<name>A0A6G9AQD8_9BACT</name>
<keyword evidence="2" id="KW-1185">Reference proteome</keyword>
<organism evidence="1 2">
    <name type="scientific">Spirosoma aureum</name>
    <dbReference type="NCBI Taxonomy" id="2692134"/>
    <lineage>
        <taxon>Bacteria</taxon>
        <taxon>Pseudomonadati</taxon>
        <taxon>Bacteroidota</taxon>
        <taxon>Cytophagia</taxon>
        <taxon>Cytophagales</taxon>
        <taxon>Cytophagaceae</taxon>
        <taxon>Spirosoma</taxon>
    </lineage>
</organism>
<gene>
    <name evidence="1" type="ORF">G8759_19830</name>
</gene>
<evidence type="ECO:0000313" key="2">
    <source>
        <dbReference type="Proteomes" id="UP000501802"/>
    </source>
</evidence>
<accession>A0A6G9AQD8</accession>
<sequence length="168" mass="19132">MEYNFRESIEKLLEERRRTKKSLFEHLKMTGQGFDAMLKNNTISAIKLAQIAEFLEVPVSYFYGDGPSTTKNDIPKETFGDQIAKKMAEDIGELRHFFEEEIRTKNRQIDGLQRMLESVLGKSEGDTNQPTLGYEAVVENALLAMNRLGLSLVNAPYAFRTHIPLASK</sequence>
<dbReference type="EMBL" id="CP050063">
    <property type="protein sequence ID" value="QIP14701.1"/>
    <property type="molecule type" value="Genomic_DNA"/>
</dbReference>
<dbReference type="KEGG" id="spib:G8759_19830"/>
<protein>
    <submittedName>
        <fullName evidence="1">Uncharacterized protein</fullName>
    </submittedName>
</protein>
<dbReference type="Proteomes" id="UP000501802">
    <property type="component" value="Chromosome"/>
</dbReference>
<reference evidence="1 2" key="1">
    <citation type="submission" date="2020-03" db="EMBL/GenBank/DDBJ databases">
        <authorList>
            <person name="Kim M.K."/>
        </authorList>
    </citation>
    <scope>NUCLEOTIDE SEQUENCE [LARGE SCALE GENOMIC DNA]</scope>
    <source>
        <strain evidence="1 2">BT328</strain>
    </source>
</reference>